<dbReference type="SUPFAM" id="SSF55753">
    <property type="entry name" value="Actin depolymerizing proteins"/>
    <property type="match status" value="1"/>
</dbReference>
<keyword evidence="3" id="KW-1185">Reference proteome</keyword>
<feature type="region of interest" description="Disordered" evidence="1">
    <location>
        <begin position="200"/>
        <end position="252"/>
    </location>
</feature>
<evidence type="ECO:0000313" key="4">
    <source>
        <dbReference type="WBParaSite" id="Pan_g13317.t1"/>
    </source>
</evidence>
<feature type="domain" description="ADF-H" evidence="2">
    <location>
        <begin position="1"/>
        <end position="102"/>
    </location>
</feature>
<organism evidence="3 4">
    <name type="scientific">Panagrellus redivivus</name>
    <name type="common">Microworm</name>
    <dbReference type="NCBI Taxonomy" id="6233"/>
    <lineage>
        <taxon>Eukaryota</taxon>
        <taxon>Metazoa</taxon>
        <taxon>Ecdysozoa</taxon>
        <taxon>Nematoda</taxon>
        <taxon>Chromadorea</taxon>
        <taxon>Rhabditida</taxon>
        <taxon>Tylenchina</taxon>
        <taxon>Panagrolaimomorpha</taxon>
        <taxon>Panagrolaimoidea</taxon>
        <taxon>Panagrolaimidae</taxon>
        <taxon>Panagrellus</taxon>
    </lineage>
</organism>
<proteinExistence type="predicted"/>
<feature type="compositionally biased region" description="Basic residues" evidence="1">
    <location>
        <begin position="960"/>
        <end position="973"/>
    </location>
</feature>
<dbReference type="AlphaFoldDB" id="A0A7E4UVE5"/>
<feature type="region of interest" description="Disordered" evidence="1">
    <location>
        <begin position="748"/>
        <end position="767"/>
    </location>
</feature>
<dbReference type="GO" id="GO:0003779">
    <property type="term" value="F:actin binding"/>
    <property type="evidence" value="ECO:0007669"/>
    <property type="project" value="InterPro"/>
</dbReference>
<evidence type="ECO:0000256" key="1">
    <source>
        <dbReference type="SAM" id="MobiDB-lite"/>
    </source>
</evidence>
<feature type="compositionally biased region" description="Polar residues" evidence="1">
    <location>
        <begin position="402"/>
        <end position="411"/>
    </location>
</feature>
<feature type="region of interest" description="Disordered" evidence="1">
    <location>
        <begin position="921"/>
        <end position="973"/>
    </location>
</feature>
<feature type="region of interest" description="Disordered" evidence="1">
    <location>
        <begin position="395"/>
        <end position="425"/>
    </location>
</feature>
<sequence length="973" mass="106127">MPSRCLVDDDGHTTIVKIGDQEDAGIKELLQALDPSRFADSNQRERRVVLIQWKGNGLPVSHLAGHVSFTETISNMVQKVNISICANEDNNIDLKTLRDELDKIIATGNDGEYPDYSMYEVRTLVNEGKKEKGKMVEDKPLTVPERFESLGKSYDERPLGHRGHYEYDRETDILTGLTFGQQDGSGDISDEFRAVVEQTTPTASILPSTPNVCPSLRYSHKPPRSASRIPGLDETPRSSRTPVSAYSPPSAEASLKTSVASRAKLFEQKASEIAASNLTTPKRNYRFNVRPAAILTTPTRVTTAPSSAATKSAPVNNTTEVSDDEDIDNDSTPKFKRQNSVRRSLRPFLKRRPQTPIRIPLAFSNNGSSSPKALHPEDDAPISRLAVDLAVTPPREPPITESAVSSNQTIPNHRRTRQTSLDGSETATAEAIARSISEDINALHTGDSTSLVDEVFEENDDTIVSTPPASPPNNEEEIDDTVVPRTPVVDYLDTIAEEVDGETVATDTEDAAALIAKIFKPVHGSHGSLTDDHRSEVESVGVIEKHPPSPVDFSPITEHSPDSSNSANLYSAKSGSHVTEYSELTESTQIPTDESDPLKSPPPVSEGYEPLFESFKTADASLLGDTSGNALDESTLHKAHCHVVEYPEMDGFVVEDDEEDVKHPWKSVLSSRLKARNSVQKTSKSETTDNDTSAVVVPKKVSVTDRVKSLNLKVSQNGEEGSAVPRKPWLNASKKAVVNLATSKKTSSHCDSVTTTHESHSEEVEKSVETRVLDDGSIETITTIETIENVETTEHTVMEETVEELVSTTIVTEFEDVVESKVDENCHVHAAQSDVKLPSDDETPDDVEDQKPAKQFEVDPFVVESAEPVPAEPTSKPATTASSFSFKDLKTVLAKEIPSQVVAPPSPAISHDTVESVIIEENDLASLPDENGTHAADFDEQPHITNAGDAKLSKLPVPVSKKRKNKKNKKNKP</sequence>
<feature type="region of interest" description="Disordered" evidence="1">
    <location>
        <begin position="359"/>
        <end position="378"/>
    </location>
</feature>
<dbReference type="InterPro" id="IPR002108">
    <property type="entry name" value="ADF-H"/>
</dbReference>
<reference evidence="3" key="1">
    <citation type="journal article" date="2013" name="Genetics">
        <title>The draft genome and transcriptome of Panagrellus redivivus are shaped by the harsh demands of a free-living lifestyle.</title>
        <authorList>
            <person name="Srinivasan J."/>
            <person name="Dillman A.R."/>
            <person name="Macchietto M.G."/>
            <person name="Heikkinen L."/>
            <person name="Lakso M."/>
            <person name="Fracchia K.M."/>
            <person name="Antoshechkin I."/>
            <person name="Mortazavi A."/>
            <person name="Wong G."/>
            <person name="Sternberg P.W."/>
        </authorList>
    </citation>
    <scope>NUCLEOTIDE SEQUENCE [LARGE SCALE GENOMIC DNA]</scope>
    <source>
        <strain evidence="3">MT8872</strain>
    </source>
</reference>
<evidence type="ECO:0000313" key="3">
    <source>
        <dbReference type="Proteomes" id="UP000492821"/>
    </source>
</evidence>
<feature type="region of interest" description="Disordered" evidence="1">
    <location>
        <begin position="525"/>
        <end position="609"/>
    </location>
</feature>
<evidence type="ECO:0000259" key="2">
    <source>
        <dbReference type="PROSITE" id="PS51263"/>
    </source>
</evidence>
<feature type="compositionally biased region" description="Polar residues" evidence="1">
    <location>
        <begin position="200"/>
        <end position="212"/>
    </location>
</feature>
<accession>A0A7E4UVE5</accession>
<name>A0A7E4UVE5_PANRE</name>
<dbReference type="WBParaSite" id="Pan_g13317.t1">
    <property type="protein sequence ID" value="Pan_g13317.t1"/>
    <property type="gene ID" value="Pan_g13317"/>
</dbReference>
<feature type="compositionally biased region" description="Polar residues" evidence="1">
    <location>
        <begin position="562"/>
        <end position="592"/>
    </location>
</feature>
<feature type="compositionally biased region" description="Basic and acidic residues" evidence="1">
    <location>
        <begin position="757"/>
        <end position="767"/>
    </location>
</feature>
<feature type="compositionally biased region" description="Low complexity" evidence="1">
    <location>
        <begin position="302"/>
        <end position="314"/>
    </location>
</feature>
<dbReference type="PROSITE" id="PS51263">
    <property type="entry name" value="ADF_H"/>
    <property type="match status" value="1"/>
</dbReference>
<dbReference type="Proteomes" id="UP000492821">
    <property type="component" value="Unassembled WGS sequence"/>
</dbReference>
<reference evidence="4" key="2">
    <citation type="submission" date="2020-10" db="UniProtKB">
        <authorList>
            <consortium name="WormBaseParasite"/>
        </authorList>
    </citation>
    <scope>IDENTIFICATION</scope>
</reference>
<protein>
    <submittedName>
        <fullName evidence="4">ADF-H domain-containing protein</fullName>
    </submittedName>
</protein>
<feature type="compositionally biased region" description="Basic and acidic residues" evidence="1">
    <location>
        <begin position="529"/>
        <end position="547"/>
    </location>
</feature>
<feature type="region of interest" description="Disordered" evidence="1">
    <location>
        <begin position="830"/>
        <end position="883"/>
    </location>
</feature>
<feature type="region of interest" description="Disordered" evidence="1">
    <location>
        <begin position="298"/>
        <end position="340"/>
    </location>
</feature>